<evidence type="ECO:0000313" key="2">
    <source>
        <dbReference type="EMBL" id="KAA0156466.1"/>
    </source>
</evidence>
<protein>
    <recommendedName>
        <fullName evidence="1">3'-5' exonuclease domain-containing protein</fullName>
    </recommendedName>
</protein>
<dbReference type="GO" id="GO:0003676">
    <property type="term" value="F:nucleic acid binding"/>
    <property type="evidence" value="ECO:0007669"/>
    <property type="project" value="InterPro"/>
</dbReference>
<dbReference type="PANTHER" id="PTHR47765">
    <property type="entry name" value="3'-5' EXONUCLEASE DOMAIN-CONTAINING PROTEIN"/>
    <property type="match status" value="1"/>
</dbReference>
<dbReference type="InterPro" id="IPR036397">
    <property type="entry name" value="RNaseH_sf"/>
</dbReference>
<feature type="domain" description="3'-5' exonuclease" evidence="1">
    <location>
        <begin position="405"/>
        <end position="452"/>
    </location>
</feature>
<dbReference type="Proteomes" id="UP000323011">
    <property type="component" value="Unassembled WGS sequence"/>
</dbReference>
<dbReference type="InterPro" id="IPR052408">
    <property type="entry name" value="Exonuclease_MUT-7-like"/>
</dbReference>
<dbReference type="PANTHER" id="PTHR47765:SF2">
    <property type="entry name" value="EXONUCLEASE MUT-7 HOMOLOG"/>
    <property type="match status" value="1"/>
</dbReference>
<dbReference type="EMBL" id="VLTN01000004">
    <property type="protein sequence ID" value="KAA0156466.1"/>
    <property type="molecule type" value="Genomic_DNA"/>
</dbReference>
<dbReference type="SUPFAM" id="SSF53098">
    <property type="entry name" value="Ribonuclease H-like"/>
    <property type="match status" value="1"/>
</dbReference>
<proteinExistence type="predicted"/>
<dbReference type="Pfam" id="PF01612">
    <property type="entry name" value="DNA_pol_A_exo1"/>
    <property type="match status" value="1"/>
</dbReference>
<comment type="caution">
    <text evidence="2">The sequence shown here is derived from an EMBL/GenBank/DDBJ whole genome shotgun (WGS) entry which is preliminary data.</text>
</comment>
<dbReference type="InterPro" id="IPR012337">
    <property type="entry name" value="RNaseH-like_sf"/>
</dbReference>
<dbReference type="GO" id="GO:0006139">
    <property type="term" value="P:nucleobase-containing compound metabolic process"/>
    <property type="evidence" value="ECO:0007669"/>
    <property type="project" value="InterPro"/>
</dbReference>
<evidence type="ECO:0000259" key="1">
    <source>
        <dbReference type="Pfam" id="PF01612"/>
    </source>
</evidence>
<organism evidence="2 3">
    <name type="scientific">Cafeteria roenbergensis</name>
    <name type="common">Marine flagellate</name>
    <dbReference type="NCBI Taxonomy" id="33653"/>
    <lineage>
        <taxon>Eukaryota</taxon>
        <taxon>Sar</taxon>
        <taxon>Stramenopiles</taxon>
        <taxon>Bigyra</taxon>
        <taxon>Opalozoa</taxon>
        <taxon>Bicosoecida</taxon>
        <taxon>Cafeteriaceae</taxon>
        <taxon>Cafeteria</taxon>
    </lineage>
</organism>
<evidence type="ECO:0000313" key="3">
    <source>
        <dbReference type="Proteomes" id="UP000323011"/>
    </source>
</evidence>
<dbReference type="Gene3D" id="3.30.420.10">
    <property type="entry name" value="Ribonuclease H-like superfamily/Ribonuclease H"/>
    <property type="match status" value="1"/>
</dbReference>
<sequence>MVFMAAALCANKHDKAGWQALTDGLPDDVRPLYHSLGLTLARERLRRFVGFAAAPGRKSHSSLAGMVARMLPATAREVGMAILKPGTGPGPHDALPAPAAGLRDGPMGDAGARLAEAGLPPLELSKARDEARAGGFAVMPDRVSVCMVTTAESARQAAAIMAASPNIGLDCEWAPQPVMLPPAVLDDVIEAAEAAAAAEHARVTGEPRQPREPLRCVVLARRQGRAPPLESPVSLAQICTGDAVFLVDPTMVAADPAGGGVEALCAIGQALSTYQPPAGGAAETACAAAATAPGTRGRGTIVGFGLSQDYSKLAASLRDVGATEDALLPANKLETLSGPETLHLAADEQRRVAAERAAGVRDIVARESAAAASLAARRIAPGGAAPSARLYVELQTTEWLKALGVGESHASLSAIAVATLGAPLDKSCQVSDWDRRPLSVYQALYAATDAFVPVNAFLQVARGKA</sequence>
<gene>
    <name evidence="2" type="ORF">FNF29_01257</name>
</gene>
<dbReference type="InterPro" id="IPR002562">
    <property type="entry name" value="3'-5'_exonuclease_dom"/>
</dbReference>
<keyword evidence="3" id="KW-1185">Reference proteome</keyword>
<reference evidence="2 3" key="1">
    <citation type="submission" date="2019-07" db="EMBL/GenBank/DDBJ databases">
        <title>Genomes of Cafeteria roenbergensis.</title>
        <authorList>
            <person name="Fischer M.G."/>
            <person name="Hackl T."/>
            <person name="Roman M."/>
        </authorList>
    </citation>
    <scope>NUCLEOTIDE SEQUENCE [LARGE SCALE GENOMIC DNA]</scope>
    <source>
        <strain evidence="2 3">BVI</strain>
    </source>
</reference>
<dbReference type="AlphaFoldDB" id="A0A5A8CTS4"/>
<name>A0A5A8CTS4_CAFRO</name>
<accession>A0A5A8CTS4</accession>
<dbReference type="GO" id="GO:0008408">
    <property type="term" value="F:3'-5' exonuclease activity"/>
    <property type="evidence" value="ECO:0007669"/>
    <property type="project" value="InterPro"/>
</dbReference>